<keyword evidence="8" id="KW-1185">Reference proteome</keyword>
<protein>
    <recommendedName>
        <fullName evidence="6">NAC domain-containing protein</fullName>
    </recommendedName>
</protein>
<comment type="caution">
    <text evidence="7">The sequence shown here is derived from an EMBL/GenBank/DDBJ whole genome shotgun (WGS) entry which is preliminary data.</text>
</comment>
<name>A0AAW1KZS2_SAPOF</name>
<dbReference type="Proteomes" id="UP001443914">
    <property type="component" value="Unassembled WGS sequence"/>
</dbReference>
<dbReference type="SUPFAM" id="SSF101941">
    <property type="entry name" value="NAC domain"/>
    <property type="match status" value="1"/>
</dbReference>
<dbReference type="GO" id="GO:0006355">
    <property type="term" value="P:regulation of DNA-templated transcription"/>
    <property type="evidence" value="ECO:0007669"/>
    <property type="project" value="InterPro"/>
</dbReference>
<accession>A0AAW1KZS2</accession>
<proteinExistence type="predicted"/>
<evidence type="ECO:0000256" key="3">
    <source>
        <dbReference type="ARBA" id="ARBA00023163"/>
    </source>
</evidence>
<feature type="region of interest" description="Disordered" evidence="5">
    <location>
        <begin position="229"/>
        <end position="248"/>
    </location>
</feature>
<organism evidence="7 8">
    <name type="scientific">Saponaria officinalis</name>
    <name type="common">Common soapwort</name>
    <name type="synonym">Lychnis saponaria</name>
    <dbReference type="NCBI Taxonomy" id="3572"/>
    <lineage>
        <taxon>Eukaryota</taxon>
        <taxon>Viridiplantae</taxon>
        <taxon>Streptophyta</taxon>
        <taxon>Embryophyta</taxon>
        <taxon>Tracheophyta</taxon>
        <taxon>Spermatophyta</taxon>
        <taxon>Magnoliopsida</taxon>
        <taxon>eudicotyledons</taxon>
        <taxon>Gunneridae</taxon>
        <taxon>Pentapetalae</taxon>
        <taxon>Caryophyllales</taxon>
        <taxon>Caryophyllaceae</taxon>
        <taxon>Caryophylleae</taxon>
        <taxon>Saponaria</taxon>
    </lineage>
</organism>
<gene>
    <name evidence="7" type="ORF">RND81_05G253200</name>
</gene>
<evidence type="ECO:0000256" key="5">
    <source>
        <dbReference type="SAM" id="MobiDB-lite"/>
    </source>
</evidence>
<evidence type="ECO:0000256" key="2">
    <source>
        <dbReference type="ARBA" id="ARBA00023125"/>
    </source>
</evidence>
<dbReference type="PANTHER" id="PTHR31744:SF220">
    <property type="entry name" value="LOW QUALITY PROTEIN: NAC DOMAIN-CONTAINING PROTEIN 90-LIKE"/>
    <property type="match status" value="1"/>
</dbReference>
<evidence type="ECO:0000259" key="6">
    <source>
        <dbReference type="PROSITE" id="PS51005"/>
    </source>
</evidence>
<dbReference type="Gene3D" id="2.170.150.80">
    <property type="entry name" value="NAC domain"/>
    <property type="match status" value="1"/>
</dbReference>
<evidence type="ECO:0000256" key="4">
    <source>
        <dbReference type="ARBA" id="ARBA00023242"/>
    </source>
</evidence>
<evidence type="ECO:0000313" key="8">
    <source>
        <dbReference type="Proteomes" id="UP001443914"/>
    </source>
</evidence>
<dbReference type="EMBL" id="JBDFQZ010000005">
    <property type="protein sequence ID" value="KAK9727027.1"/>
    <property type="molecule type" value="Genomic_DNA"/>
</dbReference>
<dbReference type="InterPro" id="IPR003441">
    <property type="entry name" value="NAC-dom"/>
</dbReference>
<dbReference type="InterPro" id="IPR036093">
    <property type="entry name" value="NAC_dom_sf"/>
</dbReference>
<dbReference type="AlphaFoldDB" id="A0AAW1KZS2"/>
<dbReference type="PANTHER" id="PTHR31744">
    <property type="entry name" value="PROTEIN CUP-SHAPED COTYLEDON 2-RELATED"/>
    <property type="match status" value="1"/>
</dbReference>
<feature type="domain" description="NAC" evidence="6">
    <location>
        <begin position="7"/>
        <end position="170"/>
    </location>
</feature>
<dbReference type="GO" id="GO:0003677">
    <property type="term" value="F:DNA binding"/>
    <property type="evidence" value="ECO:0007669"/>
    <property type="project" value="UniProtKB-KW"/>
</dbReference>
<sequence>MENHQPLLPGFRFYPTEEELIDFYLNTKLHSPKPEIDQLIPSIDLYNFEPSQLPGKAGERSKGDSEQWFFFVVQQEREARGGRPNRTTATGYWKATGSPSYVYSSNTKVIGVKKTMVFYKGKAPMGSKTKWKMNEYKAIIHDDVNNNDPSFTSTFPKVRNEISLCRVYVTSGCARAFDRRPPQPQQPPPPAITQIVNASTWEVGQGSGTKEATNATTTDLNIAEKSIISSTNDSSNNSSGHRIVPQTSTNNACEDFEMTESLDFLVDWEHLDFSP</sequence>
<reference evidence="7" key="1">
    <citation type="submission" date="2024-03" db="EMBL/GenBank/DDBJ databases">
        <title>WGS assembly of Saponaria officinalis var. Norfolk2.</title>
        <authorList>
            <person name="Jenkins J."/>
            <person name="Shu S."/>
            <person name="Grimwood J."/>
            <person name="Barry K."/>
            <person name="Goodstein D."/>
            <person name="Schmutz J."/>
            <person name="Leebens-Mack J."/>
            <person name="Osbourn A."/>
        </authorList>
    </citation>
    <scope>NUCLEOTIDE SEQUENCE [LARGE SCALE GENOMIC DNA]</scope>
    <source>
        <strain evidence="7">JIC</strain>
    </source>
</reference>
<feature type="compositionally biased region" description="Low complexity" evidence="5">
    <location>
        <begin position="229"/>
        <end position="239"/>
    </location>
</feature>
<evidence type="ECO:0000256" key="1">
    <source>
        <dbReference type="ARBA" id="ARBA00023015"/>
    </source>
</evidence>
<keyword evidence="3" id="KW-0804">Transcription</keyword>
<keyword evidence="4" id="KW-0539">Nucleus</keyword>
<keyword evidence="1" id="KW-0805">Transcription regulation</keyword>
<evidence type="ECO:0000313" key="7">
    <source>
        <dbReference type="EMBL" id="KAK9727027.1"/>
    </source>
</evidence>
<keyword evidence="2" id="KW-0238">DNA-binding</keyword>
<dbReference type="Pfam" id="PF02365">
    <property type="entry name" value="NAM"/>
    <property type="match status" value="1"/>
</dbReference>
<dbReference type="PROSITE" id="PS51005">
    <property type="entry name" value="NAC"/>
    <property type="match status" value="1"/>
</dbReference>